<evidence type="ECO:0000313" key="9">
    <source>
        <dbReference type="EMBL" id="GAA4374694.1"/>
    </source>
</evidence>
<dbReference type="InterPro" id="IPR050925">
    <property type="entry name" value="Rhomboid_protease_S54"/>
</dbReference>
<comment type="caution">
    <text evidence="9">The sequence shown here is derived from an EMBL/GenBank/DDBJ whole genome shotgun (WGS) entry which is preliminary data.</text>
</comment>
<feature type="transmembrane region" description="Helical" evidence="7">
    <location>
        <begin position="117"/>
        <end position="144"/>
    </location>
</feature>
<evidence type="ECO:0000256" key="7">
    <source>
        <dbReference type="SAM" id="Phobius"/>
    </source>
</evidence>
<dbReference type="PANTHER" id="PTHR43731">
    <property type="entry name" value="RHOMBOID PROTEASE"/>
    <property type="match status" value="1"/>
</dbReference>
<feature type="transmembrane region" description="Helical" evidence="7">
    <location>
        <begin position="65"/>
        <end position="88"/>
    </location>
</feature>
<feature type="domain" description="Peptidase S54 rhomboid" evidence="8">
    <location>
        <begin position="115"/>
        <end position="252"/>
    </location>
</feature>
<dbReference type="Proteomes" id="UP001500454">
    <property type="component" value="Unassembled WGS sequence"/>
</dbReference>
<evidence type="ECO:0000256" key="3">
    <source>
        <dbReference type="ARBA" id="ARBA00022692"/>
    </source>
</evidence>
<keyword evidence="5 7" id="KW-1133">Transmembrane helix</keyword>
<evidence type="ECO:0000256" key="2">
    <source>
        <dbReference type="ARBA" id="ARBA00009045"/>
    </source>
</evidence>
<reference evidence="10" key="1">
    <citation type="journal article" date="2019" name="Int. J. Syst. Evol. Microbiol.">
        <title>The Global Catalogue of Microorganisms (GCM) 10K type strain sequencing project: providing services to taxonomists for standard genome sequencing and annotation.</title>
        <authorList>
            <consortium name="The Broad Institute Genomics Platform"/>
            <consortium name="The Broad Institute Genome Sequencing Center for Infectious Disease"/>
            <person name="Wu L."/>
            <person name="Ma J."/>
        </authorList>
    </citation>
    <scope>NUCLEOTIDE SEQUENCE [LARGE SCALE GENOMIC DNA]</scope>
    <source>
        <strain evidence="10">JCM 17924</strain>
    </source>
</reference>
<dbReference type="EMBL" id="BAABHA010000002">
    <property type="protein sequence ID" value="GAA4374694.1"/>
    <property type="molecule type" value="Genomic_DNA"/>
</dbReference>
<proteinExistence type="inferred from homology"/>
<evidence type="ECO:0000256" key="1">
    <source>
        <dbReference type="ARBA" id="ARBA00004141"/>
    </source>
</evidence>
<organism evidence="9 10">
    <name type="scientific">Hymenobacter koreensis</name>
    <dbReference type="NCBI Taxonomy" id="1084523"/>
    <lineage>
        <taxon>Bacteria</taxon>
        <taxon>Pseudomonadati</taxon>
        <taxon>Bacteroidota</taxon>
        <taxon>Cytophagia</taxon>
        <taxon>Cytophagales</taxon>
        <taxon>Hymenobacteraceae</taxon>
        <taxon>Hymenobacter</taxon>
    </lineage>
</organism>
<dbReference type="SUPFAM" id="SSF144091">
    <property type="entry name" value="Rhomboid-like"/>
    <property type="match status" value="1"/>
</dbReference>
<evidence type="ECO:0000256" key="6">
    <source>
        <dbReference type="ARBA" id="ARBA00023136"/>
    </source>
</evidence>
<feature type="transmembrane region" description="Helical" evidence="7">
    <location>
        <begin position="181"/>
        <end position="200"/>
    </location>
</feature>
<name>A0ABP8IUZ0_9BACT</name>
<evidence type="ECO:0000313" key="10">
    <source>
        <dbReference type="Proteomes" id="UP001500454"/>
    </source>
</evidence>
<protein>
    <recommendedName>
        <fullName evidence="8">Peptidase S54 rhomboid domain-containing protein</fullName>
    </recommendedName>
</protein>
<comment type="similarity">
    <text evidence="2">Belongs to the peptidase S54 family.</text>
</comment>
<dbReference type="Pfam" id="PF01694">
    <property type="entry name" value="Rhomboid"/>
    <property type="match status" value="1"/>
</dbReference>
<keyword evidence="6 7" id="KW-0472">Membrane</keyword>
<comment type="subcellular location">
    <subcellularLocation>
        <location evidence="1">Membrane</location>
        <topology evidence="1">Multi-pass membrane protein</topology>
    </subcellularLocation>
</comment>
<sequence>MEPGSSPLAEAFARKTDAELLYLTQHPQQFAPPLVEAAWAELRKRGQVPGRETHALPQPAAPPKLLSSMAVTLSLAGLNLLVYIMMWVTGVDPISPSGADLIAWGSNYSPLVWAGQWWRLLTSCALHGGLAHLLLNTYALLFIGTVLEPLAGRKRLLLAYALSGVGGALASLWWHTQGVNSVGASGAIFGLYGFMLAFAARGSSRLSRSERSALLVHTLYIVGGNFAVAAMPGIDHAAHVGGLVTGLLLGGFIGLKRAQ</sequence>
<keyword evidence="4" id="KW-0378">Hydrolase</keyword>
<keyword evidence="10" id="KW-1185">Reference proteome</keyword>
<gene>
    <name evidence="9" type="ORF">GCM10023186_06390</name>
</gene>
<feature type="transmembrane region" description="Helical" evidence="7">
    <location>
        <begin position="156"/>
        <end position="175"/>
    </location>
</feature>
<accession>A0ABP8IUZ0</accession>
<dbReference type="InterPro" id="IPR035952">
    <property type="entry name" value="Rhomboid-like_sf"/>
</dbReference>
<evidence type="ECO:0000256" key="5">
    <source>
        <dbReference type="ARBA" id="ARBA00022989"/>
    </source>
</evidence>
<evidence type="ECO:0000256" key="4">
    <source>
        <dbReference type="ARBA" id="ARBA00022801"/>
    </source>
</evidence>
<dbReference type="InterPro" id="IPR022764">
    <property type="entry name" value="Peptidase_S54_rhomboid_dom"/>
</dbReference>
<feature type="transmembrane region" description="Helical" evidence="7">
    <location>
        <begin position="212"/>
        <end position="231"/>
    </location>
</feature>
<keyword evidence="3 7" id="KW-0812">Transmembrane</keyword>
<dbReference type="Gene3D" id="1.20.1540.10">
    <property type="entry name" value="Rhomboid-like"/>
    <property type="match status" value="1"/>
</dbReference>
<feature type="transmembrane region" description="Helical" evidence="7">
    <location>
        <begin position="237"/>
        <end position="255"/>
    </location>
</feature>
<evidence type="ECO:0000259" key="8">
    <source>
        <dbReference type="Pfam" id="PF01694"/>
    </source>
</evidence>
<dbReference type="PANTHER" id="PTHR43731:SF14">
    <property type="entry name" value="PRESENILIN-ASSOCIATED RHOMBOID-LIKE PROTEIN, MITOCHONDRIAL"/>
    <property type="match status" value="1"/>
</dbReference>